<dbReference type="Pfam" id="PF19135">
    <property type="entry name" value="DUF5818"/>
    <property type="match status" value="1"/>
</dbReference>
<gene>
    <name evidence="1" type="ORF">SFOMI_1801</name>
</gene>
<accession>A0A292ZEH8</accession>
<evidence type="ECO:0000313" key="2">
    <source>
        <dbReference type="Proteomes" id="UP000221538"/>
    </source>
</evidence>
<name>A0A292ZEH8_SPHSA</name>
<reference evidence="1 2" key="2">
    <citation type="journal article" date="2013" name="Environ. Sci. Technol.">
        <title>The 4-tert-butylphenol-utilizing bacterium Sphingobium fuliginis OMI can degrade bisphenols via phenolic ring hydroxylation and meta-cleavage pathway.</title>
        <authorList>
            <person name="Ogata Y."/>
            <person name="Goda S."/>
            <person name="Toyama T."/>
            <person name="Sei K."/>
            <person name="Ike M."/>
        </authorList>
    </citation>
    <scope>NUCLEOTIDE SEQUENCE [LARGE SCALE GENOMIC DNA]</scope>
    <source>
        <strain evidence="1 2">OMI</strain>
    </source>
</reference>
<dbReference type="InterPro" id="IPR043856">
    <property type="entry name" value="DUF5818"/>
</dbReference>
<dbReference type="EMBL" id="BEWI01000031">
    <property type="protein sequence ID" value="GAY21264.1"/>
    <property type="molecule type" value="Genomic_DNA"/>
</dbReference>
<organism evidence="1 2">
    <name type="scientific">Sphingobium fuliginis (strain ATCC 27551)</name>
    <dbReference type="NCBI Taxonomy" id="336203"/>
    <lineage>
        <taxon>Bacteria</taxon>
        <taxon>Pseudomonadati</taxon>
        <taxon>Pseudomonadota</taxon>
        <taxon>Alphaproteobacteria</taxon>
        <taxon>Sphingomonadales</taxon>
        <taxon>Sphingomonadaceae</taxon>
        <taxon>Sphingobium</taxon>
    </lineage>
</organism>
<proteinExistence type="predicted"/>
<dbReference type="Proteomes" id="UP000221538">
    <property type="component" value="Unassembled WGS sequence"/>
</dbReference>
<comment type="caution">
    <text evidence="1">The sequence shown here is derived from an EMBL/GenBank/DDBJ whole genome shotgun (WGS) entry which is preliminary data.</text>
</comment>
<protein>
    <submittedName>
        <fullName evidence="1">Uncharacterized protein</fullName>
    </submittedName>
</protein>
<sequence length="51" mass="5556">MILTTSADDVWIVECDDVREDFIGSTVTVEGVAAGMDRIRADWLGVESHSS</sequence>
<dbReference type="AlphaFoldDB" id="A0A292ZEH8"/>
<reference evidence="1 2" key="1">
    <citation type="journal article" date="2013" name="Biodegradation">
        <title>Occurrence of 4-tert-butylphenol (4-t-BP) biodegradation in an aquatic sample caused by the presence of Spirodela polyrrhiza and isolation of a 4-t-BP-utilizing bacterium.</title>
        <authorList>
            <person name="Ogata Y."/>
            <person name="Toyama T."/>
            <person name="Yu N."/>
            <person name="Wang X."/>
            <person name="Sei K."/>
            <person name="Ike M."/>
        </authorList>
    </citation>
    <scope>NUCLEOTIDE SEQUENCE [LARGE SCALE GENOMIC DNA]</scope>
    <source>
        <strain evidence="1 2">OMI</strain>
    </source>
</reference>
<evidence type="ECO:0000313" key="1">
    <source>
        <dbReference type="EMBL" id="GAY21264.1"/>
    </source>
</evidence>